<dbReference type="PROSITE" id="PS00061">
    <property type="entry name" value="ADH_SHORT"/>
    <property type="match status" value="1"/>
</dbReference>
<dbReference type="EMBL" id="BA000040">
    <property type="protein sequence ID" value="BAC45558.1"/>
    <property type="molecule type" value="Genomic_DNA"/>
</dbReference>
<dbReference type="InterPro" id="IPR036291">
    <property type="entry name" value="NAD(P)-bd_dom_sf"/>
</dbReference>
<proteinExistence type="predicted"/>
<reference evidence="3" key="1">
    <citation type="journal article" date="2002" name="DNA Res.">
        <title>Complete genomic sequence of nitrogen-fixing symbiotic bacterium Bradyrhizobium japonicum USDA110.</title>
        <authorList>
            <person name="Kaneko T."/>
            <person name="Nakamura Y."/>
            <person name="Sato S."/>
            <person name="Minamisawa K."/>
            <person name="Uchiumi T."/>
            <person name="Sasamoto S."/>
            <person name="Watanabe A."/>
            <person name="Idesawa K."/>
            <person name="Iriguchi M."/>
            <person name="Kawashima K."/>
            <person name="Kohara M."/>
            <person name="Matsumoto M."/>
            <person name="Shimpo S."/>
            <person name="Tsuruoka H."/>
            <person name="Wada T."/>
            <person name="Yamada M."/>
            <person name="Tabata S."/>
        </authorList>
    </citation>
    <scope>NUCLEOTIDE SEQUENCE [LARGE SCALE GENOMIC DNA]</scope>
    <source>
        <strain evidence="3">JCM 10833 / BCRC 13528 / IAM 13628 / NBRC 14792 / USDA 110</strain>
    </source>
</reference>
<dbReference type="Pfam" id="PF00106">
    <property type="entry name" value="adh_short"/>
    <property type="match status" value="1"/>
</dbReference>
<dbReference type="Proteomes" id="UP000002526">
    <property type="component" value="Chromosome"/>
</dbReference>
<dbReference type="PANTHER" id="PTHR43976:SF9">
    <property type="entry name" value="OXIDOREDUCTASE"/>
    <property type="match status" value="1"/>
</dbReference>
<dbReference type="InterPro" id="IPR057326">
    <property type="entry name" value="KR_dom"/>
</dbReference>
<dbReference type="InParanoid" id="Q89XL5"/>
<evidence type="ECO:0000313" key="3">
    <source>
        <dbReference type="Proteomes" id="UP000002526"/>
    </source>
</evidence>
<organism evidence="2 3">
    <name type="scientific">Bradyrhizobium diazoefficiens (strain JCM 10833 / BCRC 13528 / IAM 13628 / NBRC 14792 / USDA 110)</name>
    <dbReference type="NCBI Taxonomy" id="224911"/>
    <lineage>
        <taxon>Bacteria</taxon>
        <taxon>Pseudomonadati</taxon>
        <taxon>Pseudomonadota</taxon>
        <taxon>Alphaproteobacteria</taxon>
        <taxon>Hyphomicrobiales</taxon>
        <taxon>Nitrobacteraceae</taxon>
        <taxon>Bradyrhizobium</taxon>
    </lineage>
</organism>
<dbReference type="SMART" id="SM00822">
    <property type="entry name" value="PKS_KR"/>
    <property type="match status" value="1"/>
</dbReference>
<dbReference type="EnsemblBacteria" id="BAC45558">
    <property type="protein sequence ID" value="BAC45558"/>
    <property type="gene ID" value="BAC45558"/>
</dbReference>
<dbReference type="InterPro" id="IPR020904">
    <property type="entry name" value="Sc_DH/Rdtase_CS"/>
</dbReference>
<evidence type="ECO:0000259" key="1">
    <source>
        <dbReference type="SMART" id="SM00822"/>
    </source>
</evidence>
<name>Q89XL5_BRADU</name>
<dbReference type="InterPro" id="IPR002347">
    <property type="entry name" value="SDR_fam"/>
</dbReference>
<sequence length="326" mass="34622">MALRTRPAVGRRTMNVSRRRWRLCGSWSAIGVRMSKVIIVTGAANSIGRSTCKTLAQAGHTVYVSMQETKGHDDHGVEDAGKHGAELRTIAFDVASEASVNSAIDAIVAENNRLDVIVHNARQVIYGPAEAFTPDQLAELYDTNVLNAQRVNRVALPQLRKQGQGLLIWVSSSSARGASVPFLGAYASSKAALDALALGYAGELARWGVETTIVVPSALGPGHYIRSGRPLDTARAEEYADGPTADVSEIAQSALAQLPAKDRTPQDVATAIADVVGMPFGQRPLRVHFGPDDDGAAAVNAIADSVRMELLRRIGLDDILKPASIG</sequence>
<dbReference type="InterPro" id="IPR051911">
    <property type="entry name" value="SDR_oxidoreductase"/>
</dbReference>
<dbReference type="OrthoDB" id="9793825at2"/>
<dbReference type="STRING" id="224911.AAV28_40705"/>
<dbReference type="KEGG" id="bja:blr0293"/>
<keyword evidence="3" id="KW-1185">Reference proteome</keyword>
<feature type="domain" description="Ketoreductase" evidence="1">
    <location>
        <begin position="36"/>
        <end position="224"/>
    </location>
</feature>
<dbReference type="PATRIC" id="fig|224911.5.peg.288"/>
<dbReference type="Gene3D" id="3.40.50.720">
    <property type="entry name" value="NAD(P)-binding Rossmann-like Domain"/>
    <property type="match status" value="1"/>
</dbReference>
<dbReference type="PANTHER" id="PTHR43976">
    <property type="entry name" value="SHORT CHAIN DEHYDROGENASE"/>
    <property type="match status" value="1"/>
</dbReference>
<dbReference type="eggNOG" id="COG1028">
    <property type="taxonomic scope" value="Bacteria"/>
</dbReference>
<evidence type="ECO:0000313" key="2">
    <source>
        <dbReference type="EMBL" id="BAC45558.1"/>
    </source>
</evidence>
<dbReference type="PhylomeDB" id="Q89XL5"/>
<accession>Q89XL5</accession>
<protein>
    <submittedName>
        <fullName evidence="2">Oxidoreductase</fullName>
    </submittedName>
</protein>
<dbReference type="SUPFAM" id="SSF51735">
    <property type="entry name" value="NAD(P)-binding Rossmann-fold domains"/>
    <property type="match status" value="1"/>
</dbReference>
<gene>
    <name evidence="2" type="ordered locus">blr0293</name>
</gene>
<dbReference type="HOGENOM" id="CLU_010194_2_9_5"/>
<dbReference type="PRINTS" id="PR00081">
    <property type="entry name" value="GDHRDH"/>
</dbReference>
<dbReference type="AlphaFoldDB" id="Q89XL5"/>